<dbReference type="Proteomes" id="UP000019681">
    <property type="component" value="Unassembled WGS sequence"/>
</dbReference>
<dbReference type="AlphaFoldDB" id="A0A017RRU6"/>
<dbReference type="STRING" id="1403537.Q428_13935"/>
<reference evidence="1 2" key="1">
    <citation type="journal article" date="2014" name="Genome Announc.">
        <title>Draft Genome Sequence of Fervidicella metallireducens Strain AeBT, an Iron-Reducing Thermoanaerobe from the Great Artesian Basin.</title>
        <authorList>
            <person name="Patel B.K."/>
        </authorList>
    </citation>
    <scope>NUCLEOTIDE SEQUENCE [LARGE SCALE GENOMIC DNA]</scope>
    <source>
        <strain evidence="1 2">AeB</strain>
    </source>
</reference>
<dbReference type="RefSeq" id="WP_011838197.1">
    <property type="nucleotide sequence ID" value="NZ_AZQP01000068.1"/>
</dbReference>
<gene>
    <name evidence="1" type="ORF">Q428_13935</name>
</gene>
<organism evidence="1 2">
    <name type="scientific">Fervidicella metallireducens AeB</name>
    <dbReference type="NCBI Taxonomy" id="1403537"/>
    <lineage>
        <taxon>Bacteria</taxon>
        <taxon>Bacillati</taxon>
        <taxon>Bacillota</taxon>
        <taxon>Clostridia</taxon>
        <taxon>Eubacteriales</taxon>
        <taxon>Clostridiaceae</taxon>
        <taxon>Fervidicella</taxon>
    </lineage>
</organism>
<dbReference type="OrthoDB" id="1706639at2"/>
<protein>
    <submittedName>
        <fullName evidence="1">Uncharacterized protein</fullName>
    </submittedName>
</protein>
<evidence type="ECO:0000313" key="1">
    <source>
        <dbReference type="EMBL" id="EYE87321.1"/>
    </source>
</evidence>
<accession>A0A017RRU6</accession>
<dbReference type="GeneID" id="35805681"/>
<sequence>MYKNTYIYNIKVVSDKAAYEKVGEYKVEIVEENGIRTVKSTVVINGTELESNQVLYNSESLLPIKSQVFTKFGDMDINIECHYKKNSIELVAKTPKGIYKKKLKNRDNIYDNLQVYDLVSKLDFTNEQRHKINILNIKTSIVEEYEISYCCLEEVRLGDKVYSCSRLSLSKVIDCTEKQFLLYSNSADRKLIKAVNKGQVLEYSCN</sequence>
<name>A0A017RRU6_9CLOT</name>
<keyword evidence="2" id="KW-1185">Reference proteome</keyword>
<evidence type="ECO:0000313" key="2">
    <source>
        <dbReference type="Proteomes" id="UP000019681"/>
    </source>
</evidence>
<proteinExistence type="predicted"/>
<dbReference type="EMBL" id="AZQP01000068">
    <property type="protein sequence ID" value="EYE87321.1"/>
    <property type="molecule type" value="Genomic_DNA"/>
</dbReference>
<comment type="caution">
    <text evidence="1">The sequence shown here is derived from an EMBL/GenBank/DDBJ whole genome shotgun (WGS) entry which is preliminary data.</text>
</comment>